<dbReference type="SUPFAM" id="SSF81383">
    <property type="entry name" value="F-box domain"/>
    <property type="match status" value="1"/>
</dbReference>
<dbReference type="NCBIfam" id="TIGR01640">
    <property type="entry name" value="F_box_assoc_1"/>
    <property type="match status" value="1"/>
</dbReference>
<reference evidence="2" key="1">
    <citation type="submission" date="2014-09" db="EMBL/GenBank/DDBJ databases">
        <authorList>
            <person name="Magalhaes I.L.F."/>
            <person name="Oliveira U."/>
            <person name="Santos F.R."/>
            <person name="Vidigal T.H.D.A."/>
            <person name="Brescovit A.D."/>
            <person name="Santos A.J."/>
        </authorList>
    </citation>
    <scope>NUCLEOTIDE SEQUENCE</scope>
    <source>
        <tissue evidence="2">Shoot tissue taken approximately 20 cm above the soil surface</tissue>
    </source>
</reference>
<dbReference type="PROSITE" id="PS50181">
    <property type="entry name" value="FBOX"/>
    <property type="match status" value="1"/>
</dbReference>
<dbReference type="InterPro" id="IPR050796">
    <property type="entry name" value="SCF_F-box_component"/>
</dbReference>
<name>A0A0A9FZH7_ARUDO</name>
<dbReference type="InterPro" id="IPR013187">
    <property type="entry name" value="F-box-assoc_dom_typ3"/>
</dbReference>
<dbReference type="InterPro" id="IPR036047">
    <property type="entry name" value="F-box-like_dom_sf"/>
</dbReference>
<dbReference type="Pfam" id="PF08268">
    <property type="entry name" value="FBA_3"/>
    <property type="match status" value="1"/>
</dbReference>
<dbReference type="PANTHER" id="PTHR31672:SF13">
    <property type="entry name" value="F-BOX PROTEIN CPR30-LIKE"/>
    <property type="match status" value="1"/>
</dbReference>
<organism evidence="2">
    <name type="scientific">Arundo donax</name>
    <name type="common">Giant reed</name>
    <name type="synonym">Donax arundinaceus</name>
    <dbReference type="NCBI Taxonomy" id="35708"/>
    <lineage>
        <taxon>Eukaryota</taxon>
        <taxon>Viridiplantae</taxon>
        <taxon>Streptophyta</taxon>
        <taxon>Embryophyta</taxon>
        <taxon>Tracheophyta</taxon>
        <taxon>Spermatophyta</taxon>
        <taxon>Magnoliopsida</taxon>
        <taxon>Liliopsida</taxon>
        <taxon>Poales</taxon>
        <taxon>Poaceae</taxon>
        <taxon>PACMAD clade</taxon>
        <taxon>Arundinoideae</taxon>
        <taxon>Arundineae</taxon>
        <taxon>Arundo</taxon>
    </lineage>
</organism>
<dbReference type="Gene3D" id="1.20.1280.50">
    <property type="match status" value="1"/>
</dbReference>
<dbReference type="InterPro" id="IPR001810">
    <property type="entry name" value="F-box_dom"/>
</dbReference>
<dbReference type="EMBL" id="GBRH01180239">
    <property type="protein sequence ID" value="JAE17657.1"/>
    <property type="molecule type" value="Transcribed_RNA"/>
</dbReference>
<sequence length="240" mass="27201">MVSDKTESKKQEEECLISCLPRDLIERIFFTLPVSTLLRCIGVCKQWYNFIRDTHFVTSHLYHAHRCALLFFPQESFSSDHLPSDAAIFDEAWSQSTWAVPVIGPDDFLCGSCNGLVCLYTKTSTIKIANLATGECLHLDKHVKRLRGDHFSFYNFGFHPVTKEYKVTRFIGEHRSYSQGTFSIIKVCTLGSEKWKDVRTPEALSLSCVKNSGVVHVDGTMYWLTEDTGASSKHAVIAFD</sequence>
<dbReference type="Pfam" id="PF00646">
    <property type="entry name" value="F-box"/>
    <property type="match status" value="1"/>
</dbReference>
<evidence type="ECO:0000313" key="2">
    <source>
        <dbReference type="EMBL" id="JAE17657.1"/>
    </source>
</evidence>
<evidence type="ECO:0000259" key="1">
    <source>
        <dbReference type="PROSITE" id="PS50181"/>
    </source>
</evidence>
<protein>
    <recommendedName>
        <fullName evidence="1">F-box domain-containing protein</fullName>
    </recommendedName>
</protein>
<accession>A0A0A9FZH7</accession>
<dbReference type="InterPro" id="IPR017451">
    <property type="entry name" value="F-box-assoc_interact_dom"/>
</dbReference>
<dbReference type="AlphaFoldDB" id="A0A0A9FZH7"/>
<dbReference type="SMART" id="SM00256">
    <property type="entry name" value="FBOX"/>
    <property type="match status" value="1"/>
</dbReference>
<dbReference type="PANTHER" id="PTHR31672">
    <property type="entry name" value="BNACNNG10540D PROTEIN"/>
    <property type="match status" value="1"/>
</dbReference>
<reference evidence="2" key="2">
    <citation type="journal article" date="2015" name="Data Brief">
        <title>Shoot transcriptome of the giant reed, Arundo donax.</title>
        <authorList>
            <person name="Barrero R.A."/>
            <person name="Guerrero F.D."/>
            <person name="Moolhuijzen P."/>
            <person name="Goolsby J.A."/>
            <person name="Tidwell J."/>
            <person name="Bellgard S.E."/>
            <person name="Bellgard M.I."/>
        </authorList>
    </citation>
    <scope>NUCLEOTIDE SEQUENCE</scope>
    <source>
        <tissue evidence="2">Shoot tissue taken approximately 20 cm above the soil surface</tissue>
    </source>
</reference>
<feature type="domain" description="F-box" evidence="1">
    <location>
        <begin position="14"/>
        <end position="65"/>
    </location>
</feature>
<proteinExistence type="predicted"/>